<evidence type="ECO:0000256" key="6">
    <source>
        <dbReference type="ARBA" id="ARBA00037847"/>
    </source>
</evidence>
<evidence type="ECO:0000313" key="8">
    <source>
        <dbReference type="EMBL" id="KAF2729589.1"/>
    </source>
</evidence>
<keyword evidence="3 7" id="KW-1133">Transmembrane helix</keyword>
<dbReference type="Proteomes" id="UP000799444">
    <property type="component" value="Unassembled WGS sequence"/>
</dbReference>
<evidence type="ECO:0000256" key="3">
    <source>
        <dbReference type="ARBA" id="ARBA00022989"/>
    </source>
</evidence>
<reference evidence="8" key="1">
    <citation type="journal article" date="2020" name="Stud. Mycol.">
        <title>101 Dothideomycetes genomes: a test case for predicting lifestyles and emergence of pathogens.</title>
        <authorList>
            <person name="Haridas S."/>
            <person name="Albert R."/>
            <person name="Binder M."/>
            <person name="Bloem J."/>
            <person name="Labutti K."/>
            <person name="Salamov A."/>
            <person name="Andreopoulos B."/>
            <person name="Baker S."/>
            <person name="Barry K."/>
            <person name="Bills G."/>
            <person name="Bluhm B."/>
            <person name="Cannon C."/>
            <person name="Castanera R."/>
            <person name="Culley D."/>
            <person name="Daum C."/>
            <person name="Ezra D."/>
            <person name="Gonzalez J."/>
            <person name="Henrissat B."/>
            <person name="Kuo A."/>
            <person name="Liang C."/>
            <person name="Lipzen A."/>
            <person name="Lutzoni F."/>
            <person name="Magnuson J."/>
            <person name="Mondo S."/>
            <person name="Nolan M."/>
            <person name="Ohm R."/>
            <person name="Pangilinan J."/>
            <person name="Park H.-J."/>
            <person name="Ramirez L."/>
            <person name="Alfaro M."/>
            <person name="Sun H."/>
            <person name="Tritt A."/>
            <person name="Yoshinaga Y."/>
            <person name="Zwiers L.-H."/>
            <person name="Turgeon B."/>
            <person name="Goodwin S."/>
            <person name="Spatafora J."/>
            <person name="Crous P."/>
            <person name="Grigoriev I."/>
        </authorList>
    </citation>
    <scope>NUCLEOTIDE SEQUENCE</scope>
    <source>
        <strain evidence="8">CBS 125425</strain>
    </source>
</reference>
<keyword evidence="4 7" id="KW-0472">Membrane</keyword>
<keyword evidence="9" id="KW-1185">Reference proteome</keyword>
<comment type="subcellular location">
    <subcellularLocation>
        <location evidence="6">Endomembrane system</location>
        <topology evidence="6">Single-pass membrane protein</topology>
    </subcellularLocation>
    <subcellularLocation>
        <location evidence="1">Nucleus membrane</location>
    </subcellularLocation>
</comment>
<evidence type="ECO:0000256" key="1">
    <source>
        <dbReference type="ARBA" id="ARBA00004126"/>
    </source>
</evidence>
<dbReference type="GO" id="GO:0031965">
    <property type="term" value="C:nuclear membrane"/>
    <property type="evidence" value="ECO:0007669"/>
    <property type="project" value="UniProtKB-SubCell"/>
</dbReference>
<dbReference type="Pfam" id="PF05705">
    <property type="entry name" value="DUF829"/>
    <property type="match status" value="1"/>
</dbReference>
<evidence type="ECO:0008006" key="10">
    <source>
        <dbReference type="Google" id="ProtNLM"/>
    </source>
</evidence>
<evidence type="ECO:0000256" key="7">
    <source>
        <dbReference type="SAM" id="Phobius"/>
    </source>
</evidence>
<evidence type="ECO:0000256" key="5">
    <source>
        <dbReference type="ARBA" id="ARBA00023242"/>
    </source>
</evidence>
<accession>A0A9P4QR71</accession>
<dbReference type="InterPro" id="IPR008547">
    <property type="entry name" value="DUF829_TMEM53"/>
</dbReference>
<dbReference type="PANTHER" id="PTHR12265:SF30">
    <property type="entry name" value="TRANSMEMBRANE PROTEIN 53"/>
    <property type="match status" value="1"/>
</dbReference>
<dbReference type="EMBL" id="ML996241">
    <property type="protein sequence ID" value="KAF2729589.1"/>
    <property type="molecule type" value="Genomic_DNA"/>
</dbReference>
<protein>
    <recommendedName>
        <fullName evidence="10">Transmembrane protein 53</fullName>
    </recommendedName>
</protein>
<comment type="caution">
    <text evidence="8">The sequence shown here is derived from an EMBL/GenBank/DDBJ whole genome shotgun (WGS) entry which is preliminary data.</text>
</comment>
<name>A0A9P4QR71_9PLEO</name>
<organism evidence="8 9">
    <name type="scientific">Polyplosphaeria fusca</name>
    <dbReference type="NCBI Taxonomy" id="682080"/>
    <lineage>
        <taxon>Eukaryota</taxon>
        <taxon>Fungi</taxon>
        <taxon>Dikarya</taxon>
        <taxon>Ascomycota</taxon>
        <taxon>Pezizomycotina</taxon>
        <taxon>Dothideomycetes</taxon>
        <taxon>Pleosporomycetidae</taxon>
        <taxon>Pleosporales</taxon>
        <taxon>Tetraplosphaeriaceae</taxon>
        <taxon>Polyplosphaeria</taxon>
    </lineage>
</organism>
<dbReference type="OrthoDB" id="77878at2759"/>
<feature type="transmembrane region" description="Helical" evidence="7">
    <location>
        <begin position="169"/>
        <end position="192"/>
    </location>
</feature>
<sequence length="331" mass="37164">MPKDLHDTIPGFTPVAPTVWEYLPTPATIFDNTSPDLPPDLILLFSWTGANGRHVLKYTKTYQSLFPSTPIMVITTSLKDLCYRSSSTKQRRLQRAVDRVQSLGKLSNILIHVFSEGGSNKAAEFAEAYHSATSRRLPCSALCLDSTPGHPRFLRMCNALKKSLPPSPILRFSGLAVGGVVVAGIWLVYGVFKGYENNVVSKTRRRVLDETYWDPTAPRCYLYSKADELISWEDIQEHVHQSATNSIPVMSVCFDQSAHCKHAAEDYERYWDAVTQTWKRATPTAVRSKADFSWLNLDDDDDFSDSEEQDARDDIMNASYASSASTLCVEY</sequence>
<evidence type="ECO:0000256" key="2">
    <source>
        <dbReference type="ARBA" id="ARBA00022692"/>
    </source>
</evidence>
<gene>
    <name evidence="8" type="ORF">EJ04DRAFT_515831</name>
</gene>
<evidence type="ECO:0000313" key="9">
    <source>
        <dbReference type="Proteomes" id="UP000799444"/>
    </source>
</evidence>
<dbReference type="PANTHER" id="PTHR12265">
    <property type="entry name" value="TRANSMEMBRANE PROTEIN 53"/>
    <property type="match status" value="1"/>
</dbReference>
<dbReference type="AlphaFoldDB" id="A0A9P4QR71"/>
<keyword evidence="5" id="KW-0539">Nucleus</keyword>
<keyword evidence="2 7" id="KW-0812">Transmembrane</keyword>
<evidence type="ECO:0000256" key="4">
    <source>
        <dbReference type="ARBA" id="ARBA00023136"/>
    </source>
</evidence>
<proteinExistence type="predicted"/>